<protein>
    <submittedName>
        <fullName evidence="2">Uncharacterized protein</fullName>
    </submittedName>
</protein>
<proteinExistence type="predicted"/>
<reference evidence="2" key="1">
    <citation type="journal article" date="2022" name="bioRxiv">
        <title>Sequencing and chromosome-scale assembly of the giantPleurodeles waltlgenome.</title>
        <authorList>
            <person name="Brown T."/>
            <person name="Elewa A."/>
            <person name="Iarovenko S."/>
            <person name="Subramanian E."/>
            <person name="Araus A.J."/>
            <person name="Petzold A."/>
            <person name="Susuki M."/>
            <person name="Suzuki K.-i.T."/>
            <person name="Hayashi T."/>
            <person name="Toyoda A."/>
            <person name="Oliveira C."/>
            <person name="Osipova E."/>
            <person name="Leigh N.D."/>
            <person name="Simon A."/>
            <person name="Yun M.H."/>
        </authorList>
    </citation>
    <scope>NUCLEOTIDE SEQUENCE</scope>
    <source>
        <strain evidence="2">20211129_DDA</strain>
        <tissue evidence="2">Liver</tissue>
    </source>
</reference>
<dbReference type="EMBL" id="JANPWB010000009">
    <property type="protein sequence ID" value="KAJ1151587.1"/>
    <property type="molecule type" value="Genomic_DNA"/>
</dbReference>
<evidence type="ECO:0000313" key="3">
    <source>
        <dbReference type="Proteomes" id="UP001066276"/>
    </source>
</evidence>
<organism evidence="2 3">
    <name type="scientific">Pleurodeles waltl</name>
    <name type="common">Iberian ribbed newt</name>
    <dbReference type="NCBI Taxonomy" id="8319"/>
    <lineage>
        <taxon>Eukaryota</taxon>
        <taxon>Metazoa</taxon>
        <taxon>Chordata</taxon>
        <taxon>Craniata</taxon>
        <taxon>Vertebrata</taxon>
        <taxon>Euteleostomi</taxon>
        <taxon>Amphibia</taxon>
        <taxon>Batrachia</taxon>
        <taxon>Caudata</taxon>
        <taxon>Salamandroidea</taxon>
        <taxon>Salamandridae</taxon>
        <taxon>Pleurodelinae</taxon>
        <taxon>Pleurodeles</taxon>
    </lineage>
</organism>
<evidence type="ECO:0000313" key="2">
    <source>
        <dbReference type="EMBL" id="KAJ1151587.1"/>
    </source>
</evidence>
<dbReference type="Proteomes" id="UP001066276">
    <property type="component" value="Chromosome 5"/>
</dbReference>
<name>A0AAV7RFZ3_PLEWA</name>
<evidence type="ECO:0000256" key="1">
    <source>
        <dbReference type="SAM" id="MobiDB-lite"/>
    </source>
</evidence>
<feature type="region of interest" description="Disordered" evidence="1">
    <location>
        <begin position="1"/>
        <end position="67"/>
    </location>
</feature>
<keyword evidence="3" id="KW-1185">Reference proteome</keyword>
<accession>A0AAV7RFZ3</accession>
<sequence>MWITKNGVTDLRAPEPDTVYGHSVPDPDSGPAGTTPSVVLSTPAPEDMGRTTAGSHPRGETHEEPRQ</sequence>
<dbReference type="AlphaFoldDB" id="A0AAV7RFZ3"/>
<gene>
    <name evidence="2" type="ORF">NDU88_004367</name>
</gene>
<comment type="caution">
    <text evidence="2">The sequence shown here is derived from an EMBL/GenBank/DDBJ whole genome shotgun (WGS) entry which is preliminary data.</text>
</comment>
<feature type="compositionally biased region" description="Basic and acidic residues" evidence="1">
    <location>
        <begin position="57"/>
        <end position="67"/>
    </location>
</feature>